<feature type="domain" description="Periplasmic binding protein" evidence="4">
    <location>
        <begin position="37"/>
        <end position="285"/>
    </location>
</feature>
<evidence type="ECO:0000313" key="6">
    <source>
        <dbReference type="Proteomes" id="UP001461341"/>
    </source>
</evidence>
<dbReference type="CDD" id="cd06308">
    <property type="entry name" value="PBP1_sensor_kinase-like"/>
    <property type="match status" value="1"/>
</dbReference>
<dbReference type="PANTHER" id="PTHR46847">
    <property type="entry name" value="D-ALLOSE-BINDING PERIPLASMIC PROTEIN-RELATED"/>
    <property type="match status" value="1"/>
</dbReference>
<evidence type="ECO:0000256" key="1">
    <source>
        <dbReference type="ARBA" id="ARBA00004196"/>
    </source>
</evidence>
<evidence type="ECO:0000256" key="3">
    <source>
        <dbReference type="ARBA" id="ARBA00022729"/>
    </source>
</evidence>
<dbReference type="PANTHER" id="PTHR46847:SF1">
    <property type="entry name" value="D-ALLOSE-BINDING PERIPLASMIC PROTEIN-RELATED"/>
    <property type="match status" value="1"/>
</dbReference>
<dbReference type="Proteomes" id="UP001461341">
    <property type="component" value="Chromosome"/>
</dbReference>
<dbReference type="InterPro" id="IPR025997">
    <property type="entry name" value="SBP_2_dom"/>
</dbReference>
<dbReference type="SUPFAM" id="SSF53822">
    <property type="entry name" value="Periplasmic binding protein-like I"/>
    <property type="match status" value="1"/>
</dbReference>
<comment type="similarity">
    <text evidence="2">Belongs to the bacterial solute-binding protein 2 family.</text>
</comment>
<dbReference type="EMBL" id="CP121689">
    <property type="protein sequence ID" value="WZL76026.1"/>
    <property type="molecule type" value="Genomic_DNA"/>
</dbReference>
<name>A0ABZ2YCZ7_9BACT</name>
<comment type="subcellular location">
    <subcellularLocation>
        <location evidence="1">Cell envelope</location>
    </subcellularLocation>
</comment>
<gene>
    <name evidence="5" type="ORF">QBE54_10650</name>
</gene>
<evidence type="ECO:0000256" key="2">
    <source>
        <dbReference type="ARBA" id="ARBA00007639"/>
    </source>
</evidence>
<evidence type="ECO:0000313" key="5">
    <source>
        <dbReference type="EMBL" id="WZL76026.1"/>
    </source>
</evidence>
<keyword evidence="6" id="KW-1185">Reference proteome</keyword>
<keyword evidence="3" id="KW-0732">Signal</keyword>
<evidence type="ECO:0000259" key="4">
    <source>
        <dbReference type="Pfam" id="PF13407"/>
    </source>
</evidence>
<proteinExistence type="inferred from homology"/>
<dbReference type="Pfam" id="PF13407">
    <property type="entry name" value="Peripla_BP_4"/>
    <property type="match status" value="1"/>
</dbReference>
<dbReference type="InterPro" id="IPR028082">
    <property type="entry name" value="Peripla_BP_I"/>
</dbReference>
<protein>
    <submittedName>
        <fullName evidence="5">Substrate-binding domain-containing protein</fullName>
    </submittedName>
</protein>
<dbReference type="Gene3D" id="3.40.50.2300">
    <property type="match status" value="2"/>
</dbReference>
<dbReference type="RefSeq" id="WP_369018180.1">
    <property type="nucleotide sequence ID" value="NZ_CP121689.1"/>
</dbReference>
<reference evidence="5 6" key="1">
    <citation type="submission" date="2023-03" db="EMBL/GenBank/DDBJ databases">
        <title>Novel Species.</title>
        <authorList>
            <person name="Ma S."/>
        </authorList>
    </citation>
    <scope>NUCLEOTIDE SEQUENCE [LARGE SCALE GENOMIC DNA]</scope>
    <source>
        <strain evidence="5 6">B11</strain>
    </source>
</reference>
<organism evidence="5 6">
    <name type="scientific">Thermatribacter velox</name>
    <dbReference type="NCBI Taxonomy" id="3039681"/>
    <lineage>
        <taxon>Bacteria</taxon>
        <taxon>Pseudomonadati</taxon>
        <taxon>Atribacterota</taxon>
        <taxon>Atribacteria</taxon>
        <taxon>Atribacterales</taxon>
        <taxon>Thermatribacteraceae</taxon>
        <taxon>Thermatribacter</taxon>
    </lineage>
</organism>
<accession>A0ABZ2YCZ7</accession>
<sequence>MKKAVVGLMVGIFLLVIAGSMSIGFAKDFKIGFAHVALNCPYYLAMKATAEEKAKEYGVGLLLLNAENDIEKQIKDVETMLLEGVDALIVNPVTEYGLRPVIQKAKQKNIPIVVIDRPMYGDYLVYVGIDQWKAGRLQGEFIGQLLNGKGEIVEIAGDPGCPAGKGRGGGLREVFSEKYPDIKILATYMAHYNKAEGMKAMEDAIAAFGDEIDLVYAHNDAMALGALDALRAAGMTDIPVCGVDGQKEAYLEIMKGEQYKSTVVNNPSEITAVAFDILMQYLETGQLPEGISAGDKVITGTVLVTKENVEQYYDPNSIF</sequence>